<gene>
    <name evidence="7" type="ORF">A2Z42_00920</name>
</gene>
<keyword evidence="4" id="KW-0406">Ion transport</keyword>
<name>A0A1G1WGF4_9BACT</name>
<dbReference type="GO" id="GO:0016020">
    <property type="term" value="C:membrane"/>
    <property type="evidence" value="ECO:0007669"/>
    <property type="project" value="UniProtKB-SubCell"/>
</dbReference>
<sequence>MEDAPDKLTADVRTTEELNALLADIEEASRWVYKGGGKPLGEKLSGKVSEGFRQKLAKLEGSGALPSSAKEMSDFLKNLEKTLEKTPVLKLKLAFLPKAELLDKLSDWVRKQAGKRVFFDIEVKEDIIGGCIFEYEGEYRDYTLGAKLESVLEQEIRRVT</sequence>
<evidence type="ECO:0008006" key="9">
    <source>
        <dbReference type="Google" id="ProtNLM"/>
    </source>
</evidence>
<evidence type="ECO:0000256" key="2">
    <source>
        <dbReference type="ARBA" id="ARBA00022448"/>
    </source>
</evidence>
<evidence type="ECO:0000256" key="4">
    <source>
        <dbReference type="ARBA" id="ARBA00023065"/>
    </source>
</evidence>
<dbReference type="InterPro" id="IPR000711">
    <property type="entry name" value="ATPase_OSCP/dsu"/>
</dbReference>
<dbReference type="EMBL" id="MHCU01000063">
    <property type="protein sequence ID" value="OGY26681.1"/>
    <property type="molecule type" value="Genomic_DNA"/>
</dbReference>
<evidence type="ECO:0000313" key="8">
    <source>
        <dbReference type="Proteomes" id="UP000176645"/>
    </source>
</evidence>
<evidence type="ECO:0000256" key="6">
    <source>
        <dbReference type="ARBA" id="ARBA00023310"/>
    </source>
</evidence>
<evidence type="ECO:0000256" key="5">
    <source>
        <dbReference type="ARBA" id="ARBA00023136"/>
    </source>
</evidence>
<evidence type="ECO:0000256" key="1">
    <source>
        <dbReference type="ARBA" id="ARBA00004370"/>
    </source>
</evidence>
<keyword evidence="2" id="KW-0813">Transport</keyword>
<dbReference type="AlphaFoldDB" id="A0A1G1WGF4"/>
<reference evidence="7 8" key="1">
    <citation type="journal article" date="2016" name="Nat. Commun.">
        <title>Thousands of microbial genomes shed light on interconnected biogeochemical processes in an aquifer system.</title>
        <authorList>
            <person name="Anantharaman K."/>
            <person name="Brown C.T."/>
            <person name="Hug L.A."/>
            <person name="Sharon I."/>
            <person name="Castelle C.J."/>
            <person name="Probst A.J."/>
            <person name="Thomas B.C."/>
            <person name="Singh A."/>
            <person name="Wilkins M.J."/>
            <person name="Karaoz U."/>
            <person name="Brodie E.L."/>
            <person name="Williams K.H."/>
            <person name="Hubbard S.S."/>
            <person name="Banfield J.F."/>
        </authorList>
    </citation>
    <scope>NUCLEOTIDE SEQUENCE [LARGE SCALE GENOMIC DNA]</scope>
</reference>
<accession>A0A1G1WGF4</accession>
<evidence type="ECO:0000256" key="3">
    <source>
        <dbReference type="ARBA" id="ARBA00022781"/>
    </source>
</evidence>
<dbReference type="GO" id="GO:0046933">
    <property type="term" value="F:proton-transporting ATP synthase activity, rotational mechanism"/>
    <property type="evidence" value="ECO:0007669"/>
    <property type="project" value="InterPro"/>
</dbReference>
<comment type="caution">
    <text evidence="7">The sequence shown here is derived from an EMBL/GenBank/DDBJ whole genome shotgun (WGS) entry which is preliminary data.</text>
</comment>
<keyword evidence="3" id="KW-0375">Hydrogen ion transport</keyword>
<proteinExistence type="predicted"/>
<evidence type="ECO:0000313" key="7">
    <source>
        <dbReference type="EMBL" id="OGY26681.1"/>
    </source>
</evidence>
<comment type="subcellular location">
    <subcellularLocation>
        <location evidence="1">Membrane</location>
    </subcellularLocation>
</comment>
<protein>
    <recommendedName>
        <fullName evidence="9">F-type ATPase subunit delta</fullName>
    </recommendedName>
</protein>
<keyword evidence="6" id="KW-0066">ATP synthesis</keyword>
<keyword evidence="5" id="KW-0472">Membrane</keyword>
<organism evidence="7 8">
    <name type="scientific">Candidatus Woykebacteria bacterium RBG_19FT_COMBO_43_10</name>
    <dbReference type="NCBI Taxonomy" id="1802598"/>
    <lineage>
        <taxon>Bacteria</taxon>
        <taxon>Candidatus Woykeibacteriota</taxon>
    </lineage>
</organism>
<dbReference type="Proteomes" id="UP000176645">
    <property type="component" value="Unassembled WGS sequence"/>
</dbReference>
<dbReference type="Pfam" id="PF00213">
    <property type="entry name" value="OSCP"/>
    <property type="match status" value="1"/>
</dbReference>